<dbReference type="OrthoDB" id="9801674at2"/>
<sequence length="78" mass="9242">MDYWNLYKDVWNFHKKYSKVQTDDAYWEAVVDESGRIAKKYDNHKFAIALLLAVIDELERIYKEMMKNADTAVSGLYA</sequence>
<comment type="caution">
    <text evidence="1">The sequence shown here is derived from an EMBL/GenBank/DDBJ whole genome shotgun (WGS) entry which is preliminary data.</text>
</comment>
<dbReference type="Proteomes" id="UP000280696">
    <property type="component" value="Unassembled WGS sequence"/>
</dbReference>
<dbReference type="AlphaFoldDB" id="A0A3A9A792"/>
<dbReference type="RefSeq" id="WP_120472314.1">
    <property type="nucleotide sequence ID" value="NZ_RAYQ01000046.1"/>
</dbReference>
<proteinExistence type="predicted"/>
<evidence type="ECO:0000313" key="1">
    <source>
        <dbReference type="EMBL" id="RKI87124.1"/>
    </source>
</evidence>
<dbReference type="EMBL" id="RAYQ01000046">
    <property type="protein sequence ID" value="RKI87124.1"/>
    <property type="molecule type" value="Genomic_DNA"/>
</dbReference>
<gene>
    <name evidence="1" type="ORF">D7V94_21485</name>
</gene>
<accession>A0A3A9A792</accession>
<protein>
    <submittedName>
        <fullName evidence="1">Uncharacterized protein</fullName>
    </submittedName>
</protein>
<reference evidence="1 2" key="1">
    <citation type="submission" date="2018-09" db="EMBL/GenBank/DDBJ databases">
        <title>Murine metabolic-syndrome-specific gut microbial biobank.</title>
        <authorList>
            <person name="Liu C."/>
        </authorList>
    </citation>
    <scope>NUCLEOTIDE SEQUENCE [LARGE SCALE GENOMIC DNA]</scope>
    <source>
        <strain evidence="1 2">0.1xD8-82</strain>
    </source>
</reference>
<name>A0A3A9A792_9FIRM</name>
<keyword evidence="2" id="KW-1185">Reference proteome</keyword>
<organism evidence="1 2">
    <name type="scientific">Parablautia intestinalis</name>
    <dbReference type="NCBI Taxonomy" id="2320100"/>
    <lineage>
        <taxon>Bacteria</taxon>
        <taxon>Bacillati</taxon>
        <taxon>Bacillota</taxon>
        <taxon>Clostridia</taxon>
        <taxon>Lachnospirales</taxon>
        <taxon>Lachnospiraceae</taxon>
        <taxon>Parablautia</taxon>
    </lineage>
</organism>
<evidence type="ECO:0000313" key="2">
    <source>
        <dbReference type="Proteomes" id="UP000280696"/>
    </source>
</evidence>